<dbReference type="EMBL" id="CP006650">
    <property type="protein sequence ID" value="AGT07879.1"/>
    <property type="molecule type" value="Genomic_DNA"/>
</dbReference>
<dbReference type="PANTHER" id="PTHR37953:SF1">
    <property type="entry name" value="UPF0127 PROTEIN MJ1496"/>
    <property type="match status" value="1"/>
</dbReference>
<keyword evidence="2" id="KW-1185">Reference proteome</keyword>
<dbReference type="KEGG" id="pami:JCM7686_0770"/>
<evidence type="ECO:0008006" key="3">
    <source>
        <dbReference type="Google" id="ProtNLM"/>
    </source>
</evidence>
<name>S5XKY8_PARAH</name>
<dbReference type="STRING" id="1367847.JCM7686_0770"/>
<dbReference type="HOGENOM" id="CLU_097039_2_1_5"/>
<reference evidence="1 2" key="1">
    <citation type="journal article" date="2014" name="BMC Genomics">
        <title>Architecture and functions of a multipartite genome of the methylotrophic bacterium Paracoccus aminophilus JCM 7686, containing primary and secondary chromids.</title>
        <authorList>
            <person name="Dziewit L."/>
            <person name="Czarnecki J."/>
            <person name="Wibberg D."/>
            <person name="Radlinska M."/>
            <person name="Mrozek P."/>
            <person name="Szymczak M."/>
            <person name="Schluter A."/>
            <person name="Puhler A."/>
            <person name="Bartosik D."/>
        </authorList>
    </citation>
    <scope>NUCLEOTIDE SEQUENCE [LARGE SCALE GENOMIC DNA]</scope>
    <source>
        <strain evidence="1">JCM 7686</strain>
    </source>
</reference>
<gene>
    <name evidence="1" type="ORF">JCM7686_0770</name>
</gene>
<dbReference type="Gene3D" id="2.60.120.1140">
    <property type="entry name" value="Protein of unknown function DUF192"/>
    <property type="match status" value="1"/>
</dbReference>
<protein>
    <recommendedName>
        <fullName evidence="3">DUF192 domain-containing protein</fullName>
    </recommendedName>
</protein>
<sequence>MPLLAVLTPPVGAVSFTCSPDKVVFATLDGATSISVEIADTEAERARGLMFREHLGEKEGMLFIYDSPRPVAFWMKNTVIPLDMVFLDARGVIRLIHSNARPHDETPIPGAAPGDDDPARLMVLELAGGEAARLGLEPGMGMASTRLPQSGAVLPCP</sequence>
<dbReference type="PANTHER" id="PTHR37953">
    <property type="entry name" value="UPF0127 PROTEIN MJ1496"/>
    <property type="match status" value="1"/>
</dbReference>
<dbReference type="PATRIC" id="fig|1367847.3.peg.721"/>
<proteinExistence type="predicted"/>
<dbReference type="Pfam" id="PF02643">
    <property type="entry name" value="DUF192"/>
    <property type="match status" value="1"/>
</dbReference>
<organism evidence="1 2">
    <name type="scientific">Paracoccus aminophilus JCM 7686</name>
    <dbReference type="NCBI Taxonomy" id="1367847"/>
    <lineage>
        <taxon>Bacteria</taxon>
        <taxon>Pseudomonadati</taxon>
        <taxon>Pseudomonadota</taxon>
        <taxon>Alphaproteobacteria</taxon>
        <taxon>Rhodobacterales</taxon>
        <taxon>Paracoccaceae</taxon>
        <taxon>Paracoccus</taxon>
    </lineage>
</organism>
<evidence type="ECO:0000313" key="1">
    <source>
        <dbReference type="EMBL" id="AGT07879.1"/>
    </source>
</evidence>
<dbReference type="InterPro" id="IPR038695">
    <property type="entry name" value="Saro_0823-like_sf"/>
</dbReference>
<accession>S5XKY8</accession>
<dbReference type="eggNOG" id="COG1430">
    <property type="taxonomic scope" value="Bacteria"/>
</dbReference>
<evidence type="ECO:0000313" key="2">
    <source>
        <dbReference type="Proteomes" id="UP000015480"/>
    </source>
</evidence>
<dbReference type="Proteomes" id="UP000015480">
    <property type="component" value="Chromosome"/>
</dbReference>
<dbReference type="AlphaFoldDB" id="S5XKY8"/>
<dbReference type="InterPro" id="IPR003795">
    <property type="entry name" value="DUF192"/>
</dbReference>